<feature type="region of interest" description="Disordered" evidence="1">
    <location>
        <begin position="122"/>
        <end position="145"/>
    </location>
</feature>
<feature type="compositionally biased region" description="Basic and acidic residues" evidence="1">
    <location>
        <begin position="46"/>
        <end position="58"/>
    </location>
</feature>
<dbReference type="EMBL" id="JAINUG010000201">
    <property type="protein sequence ID" value="KAJ8388094.1"/>
    <property type="molecule type" value="Genomic_DNA"/>
</dbReference>
<accession>A0AAD7W9R6</accession>
<feature type="compositionally biased region" description="Polar residues" evidence="1">
    <location>
        <begin position="122"/>
        <end position="131"/>
    </location>
</feature>
<name>A0AAD7W9R6_9TELE</name>
<sequence length="189" mass="19803">MSSAGGKSEGGGRRSPGRAVGGGMRRQTCGRIGVSATGKPAGHQADLTRGKHAEPRRLPCPRYHDLACATAGKQEHPRLAPGRNKVKWRIAGTRHNLPHRANKPGPAGLRAQSAFVRSLNSVWPGTGSPNSTAPRFATTGTRGGAETASECVSARALQCTDRWALFTPPGASVTANQWRANSLVLILSA</sequence>
<dbReference type="Proteomes" id="UP001221898">
    <property type="component" value="Unassembled WGS sequence"/>
</dbReference>
<reference evidence="2" key="1">
    <citation type="journal article" date="2023" name="Science">
        <title>Genome structures resolve the early diversification of teleost fishes.</title>
        <authorList>
            <person name="Parey E."/>
            <person name="Louis A."/>
            <person name="Montfort J."/>
            <person name="Bouchez O."/>
            <person name="Roques C."/>
            <person name="Iampietro C."/>
            <person name="Lluch J."/>
            <person name="Castinel A."/>
            <person name="Donnadieu C."/>
            <person name="Desvignes T."/>
            <person name="Floi Bucao C."/>
            <person name="Jouanno E."/>
            <person name="Wen M."/>
            <person name="Mejri S."/>
            <person name="Dirks R."/>
            <person name="Jansen H."/>
            <person name="Henkel C."/>
            <person name="Chen W.J."/>
            <person name="Zahm M."/>
            <person name="Cabau C."/>
            <person name="Klopp C."/>
            <person name="Thompson A.W."/>
            <person name="Robinson-Rechavi M."/>
            <person name="Braasch I."/>
            <person name="Lecointre G."/>
            <person name="Bobe J."/>
            <person name="Postlethwait J.H."/>
            <person name="Berthelot C."/>
            <person name="Roest Crollius H."/>
            <person name="Guiguen Y."/>
        </authorList>
    </citation>
    <scope>NUCLEOTIDE SEQUENCE</scope>
    <source>
        <strain evidence="2">NC1722</strain>
    </source>
</reference>
<evidence type="ECO:0000313" key="3">
    <source>
        <dbReference type="Proteomes" id="UP001221898"/>
    </source>
</evidence>
<keyword evidence="3" id="KW-1185">Reference proteome</keyword>
<proteinExistence type="predicted"/>
<comment type="caution">
    <text evidence="2">The sequence shown here is derived from an EMBL/GenBank/DDBJ whole genome shotgun (WGS) entry which is preliminary data.</text>
</comment>
<protein>
    <submittedName>
        <fullName evidence="2">Uncharacterized protein</fullName>
    </submittedName>
</protein>
<organism evidence="2 3">
    <name type="scientific">Aldrovandia affinis</name>
    <dbReference type="NCBI Taxonomy" id="143900"/>
    <lineage>
        <taxon>Eukaryota</taxon>
        <taxon>Metazoa</taxon>
        <taxon>Chordata</taxon>
        <taxon>Craniata</taxon>
        <taxon>Vertebrata</taxon>
        <taxon>Euteleostomi</taxon>
        <taxon>Actinopterygii</taxon>
        <taxon>Neopterygii</taxon>
        <taxon>Teleostei</taxon>
        <taxon>Notacanthiformes</taxon>
        <taxon>Halosauridae</taxon>
        <taxon>Aldrovandia</taxon>
    </lineage>
</organism>
<evidence type="ECO:0000313" key="2">
    <source>
        <dbReference type="EMBL" id="KAJ8388094.1"/>
    </source>
</evidence>
<feature type="compositionally biased region" description="Low complexity" evidence="1">
    <location>
        <begin position="132"/>
        <end position="145"/>
    </location>
</feature>
<gene>
    <name evidence="2" type="ORF">AAFF_G00147120</name>
</gene>
<evidence type="ECO:0000256" key="1">
    <source>
        <dbReference type="SAM" id="MobiDB-lite"/>
    </source>
</evidence>
<feature type="region of interest" description="Disordered" evidence="1">
    <location>
        <begin position="1"/>
        <end position="58"/>
    </location>
</feature>
<dbReference type="AlphaFoldDB" id="A0AAD7W9R6"/>